<dbReference type="PANTHER" id="PTHR42839">
    <property type="entry name" value="ISOCHORISMATE SYNTHASE ENTC"/>
    <property type="match status" value="1"/>
</dbReference>
<dbReference type="EMBL" id="CP002198">
    <property type="protein sequence ID" value="ADN12481.1"/>
    <property type="molecule type" value="Genomic_DNA"/>
</dbReference>
<dbReference type="Pfam" id="PF00425">
    <property type="entry name" value="Chorismate_bind"/>
    <property type="match status" value="1"/>
</dbReference>
<evidence type="ECO:0000256" key="3">
    <source>
        <dbReference type="ARBA" id="ARBA00012824"/>
    </source>
</evidence>
<comment type="catalytic activity">
    <reaction evidence="1">
        <text>chorismate = isochorismate</text>
        <dbReference type="Rhea" id="RHEA:18985"/>
        <dbReference type="ChEBI" id="CHEBI:29748"/>
        <dbReference type="ChEBI" id="CHEBI:29780"/>
        <dbReference type="EC" id="5.4.4.2"/>
    </reaction>
</comment>
<dbReference type="GO" id="GO:0008909">
    <property type="term" value="F:isochorismate synthase activity"/>
    <property type="evidence" value="ECO:0007669"/>
    <property type="project" value="UniProtKB-EC"/>
</dbReference>
<evidence type="ECO:0000313" key="7">
    <source>
        <dbReference type="EMBL" id="ADN12481.1"/>
    </source>
</evidence>
<dbReference type="STRING" id="497965.Cyan7822_0436"/>
<dbReference type="InterPro" id="IPR005801">
    <property type="entry name" value="ADC_synthase"/>
</dbReference>
<protein>
    <recommendedName>
        <fullName evidence="3">isochorismate synthase</fullName>
        <ecNumber evidence="3">5.4.4.2</ecNumber>
    </recommendedName>
    <alternativeName>
        <fullName evidence="5">Isochorismate mutase</fullName>
    </alternativeName>
</protein>
<organism evidence="7 8">
    <name type="scientific">Gloeothece verrucosa (strain PCC 7822)</name>
    <name type="common">Cyanothece sp. (strain PCC 7822)</name>
    <dbReference type="NCBI Taxonomy" id="497965"/>
    <lineage>
        <taxon>Bacteria</taxon>
        <taxon>Bacillati</taxon>
        <taxon>Cyanobacteriota</taxon>
        <taxon>Cyanophyceae</taxon>
        <taxon>Oscillatoriophycideae</taxon>
        <taxon>Chroococcales</taxon>
        <taxon>Aphanothecaceae</taxon>
        <taxon>Gloeothece</taxon>
        <taxon>Gloeothece verrucosa</taxon>
    </lineage>
</organism>
<dbReference type="RefSeq" id="WP_013320591.1">
    <property type="nucleotide sequence ID" value="NC_014501.1"/>
</dbReference>
<sequence length="473" mass="53162">MSTAVPVVPDHGNLIQDEKALYRFLLACQEKATGKGKSQIVSFSQQINSIDPLAVLEKIIQPNLLYSYWENRRKEEAILGYGVTKSLTLDSPDRFSQSQQFIENCLNHTLRVGEIFNAEPYWFCSFTFFEANLSETTPFPSATIFLPQIQIIKKKQQCILVINCSINPKINLKLLLEQINYHSKFIKDSSEFNCLVPAKSHEKKIAEFYPSYNFKAAVSSALKSIESQQFSKLVLAHAINVISRENFPIVSSLNNLRQRYPDCYTFSVSNGKGHHFIGASPERLISIQNQQLVTDALAGSAPRGKTAKEDAKIAQTLLRNEKERREHQAVSEFITQRLFKLGLAPHCSPLKLLKLSNIQHLWTPIYAHLKPHIHPLQIVAQLHPTPAVAGVPTEIACEQIRHYETFDRGLYAAPLGWIDSQGNSEFIVGIRSALIEDNHARLYAGAGIVAGSDPDKELAEIQLKFQALMKALL</sequence>
<evidence type="ECO:0000259" key="6">
    <source>
        <dbReference type="Pfam" id="PF00425"/>
    </source>
</evidence>
<dbReference type="InterPro" id="IPR004561">
    <property type="entry name" value="IsoChor_synthase"/>
</dbReference>
<evidence type="ECO:0000313" key="8">
    <source>
        <dbReference type="Proteomes" id="UP000008206"/>
    </source>
</evidence>
<dbReference type="InterPro" id="IPR015890">
    <property type="entry name" value="Chorismate_C"/>
</dbReference>
<dbReference type="PANTHER" id="PTHR42839:SF2">
    <property type="entry name" value="ISOCHORISMATE SYNTHASE ENTC"/>
    <property type="match status" value="1"/>
</dbReference>
<accession>E0U794</accession>
<evidence type="ECO:0000256" key="5">
    <source>
        <dbReference type="ARBA" id="ARBA00041564"/>
    </source>
</evidence>
<dbReference type="OrthoDB" id="9803598at2"/>
<comment type="similarity">
    <text evidence="2">Belongs to the isochorismate synthase family.</text>
</comment>
<keyword evidence="8" id="KW-1185">Reference proteome</keyword>
<evidence type="ECO:0000256" key="1">
    <source>
        <dbReference type="ARBA" id="ARBA00000799"/>
    </source>
</evidence>
<name>E0U794_GLOV7</name>
<reference evidence="8" key="1">
    <citation type="journal article" date="2011" name="MBio">
        <title>Novel metabolic attributes of the genus Cyanothece, comprising a group of unicellular nitrogen-fixing Cyanobacteria.</title>
        <authorList>
            <person name="Bandyopadhyay A."/>
            <person name="Elvitigala T."/>
            <person name="Welsh E."/>
            <person name="Stockel J."/>
            <person name="Liberton M."/>
            <person name="Min H."/>
            <person name="Sherman L.A."/>
            <person name="Pakrasi H.B."/>
        </authorList>
    </citation>
    <scope>NUCLEOTIDE SEQUENCE [LARGE SCALE GENOMIC DNA]</scope>
    <source>
        <strain evidence="8">PCC 7822</strain>
    </source>
</reference>
<feature type="domain" description="Chorismate-utilising enzyme C-terminal" evidence="6">
    <location>
        <begin position="213"/>
        <end position="464"/>
    </location>
</feature>
<evidence type="ECO:0000256" key="4">
    <source>
        <dbReference type="ARBA" id="ARBA00023235"/>
    </source>
</evidence>
<evidence type="ECO:0000256" key="2">
    <source>
        <dbReference type="ARBA" id="ARBA00005297"/>
    </source>
</evidence>
<dbReference type="AlphaFoldDB" id="E0U794"/>
<dbReference type="KEGG" id="cyj:Cyan7822_0436"/>
<dbReference type="Proteomes" id="UP000008206">
    <property type="component" value="Chromosome"/>
</dbReference>
<dbReference type="NCBIfam" id="TIGR00543">
    <property type="entry name" value="isochor_syn"/>
    <property type="match status" value="1"/>
</dbReference>
<keyword evidence="4" id="KW-0413">Isomerase</keyword>
<dbReference type="SUPFAM" id="SSF56322">
    <property type="entry name" value="ADC synthase"/>
    <property type="match status" value="1"/>
</dbReference>
<dbReference type="eggNOG" id="COG1169">
    <property type="taxonomic scope" value="Bacteria"/>
</dbReference>
<dbReference type="HOGENOM" id="CLU_006493_8_4_3"/>
<gene>
    <name evidence="7" type="ordered locus">Cyan7822_0436</name>
</gene>
<dbReference type="EC" id="5.4.4.2" evidence="3"/>
<dbReference type="Gene3D" id="3.60.120.10">
    <property type="entry name" value="Anthranilate synthase"/>
    <property type="match status" value="1"/>
</dbReference>
<proteinExistence type="inferred from homology"/>